<reference evidence="2" key="1">
    <citation type="submission" date="2014-09" db="EMBL/GenBank/DDBJ databases">
        <authorList>
            <person name="Magalhaes I.L.F."/>
            <person name="Oliveira U."/>
            <person name="Santos F.R."/>
            <person name="Vidigal T.H.D.A."/>
            <person name="Brescovit A.D."/>
            <person name="Santos A.J."/>
        </authorList>
    </citation>
    <scope>NUCLEOTIDE SEQUENCE</scope>
    <source>
        <tissue evidence="2">Shoot tissue taken approximately 20 cm above the soil surface</tissue>
    </source>
</reference>
<accession>A0A0A8Y984</accession>
<reference evidence="2" key="2">
    <citation type="journal article" date="2015" name="Data Brief">
        <title>Shoot transcriptome of the giant reed, Arundo donax.</title>
        <authorList>
            <person name="Barrero R.A."/>
            <person name="Guerrero F.D."/>
            <person name="Moolhuijzen P."/>
            <person name="Goolsby J.A."/>
            <person name="Tidwell J."/>
            <person name="Bellgard S.E."/>
            <person name="Bellgard M.I."/>
        </authorList>
    </citation>
    <scope>NUCLEOTIDE SEQUENCE</scope>
    <source>
        <tissue evidence="2">Shoot tissue taken approximately 20 cm above the soil surface</tissue>
    </source>
</reference>
<evidence type="ECO:0000313" key="2">
    <source>
        <dbReference type="EMBL" id="JAD21873.1"/>
    </source>
</evidence>
<name>A0A0A8Y984_ARUDO</name>
<dbReference type="EMBL" id="GBRH01276022">
    <property type="protein sequence ID" value="JAD21873.1"/>
    <property type="molecule type" value="Transcribed_RNA"/>
</dbReference>
<proteinExistence type="predicted"/>
<dbReference type="AlphaFoldDB" id="A0A0A8Y984"/>
<sequence length="77" mass="8467">MCCGVLAMRRGGRQISAKVCGRRRARGQMRSDQGASVQHARARRAFGWCWVAPKQGGRRGGAPRRRLATANSKICRA</sequence>
<feature type="region of interest" description="Disordered" evidence="1">
    <location>
        <begin position="57"/>
        <end position="77"/>
    </location>
</feature>
<evidence type="ECO:0000256" key="1">
    <source>
        <dbReference type="SAM" id="MobiDB-lite"/>
    </source>
</evidence>
<protein>
    <submittedName>
        <fullName evidence="2">Uncharacterized protein</fullName>
    </submittedName>
</protein>
<organism evidence="2">
    <name type="scientific">Arundo donax</name>
    <name type="common">Giant reed</name>
    <name type="synonym">Donax arundinaceus</name>
    <dbReference type="NCBI Taxonomy" id="35708"/>
    <lineage>
        <taxon>Eukaryota</taxon>
        <taxon>Viridiplantae</taxon>
        <taxon>Streptophyta</taxon>
        <taxon>Embryophyta</taxon>
        <taxon>Tracheophyta</taxon>
        <taxon>Spermatophyta</taxon>
        <taxon>Magnoliopsida</taxon>
        <taxon>Liliopsida</taxon>
        <taxon>Poales</taxon>
        <taxon>Poaceae</taxon>
        <taxon>PACMAD clade</taxon>
        <taxon>Arundinoideae</taxon>
        <taxon>Arundineae</taxon>
        <taxon>Arundo</taxon>
    </lineage>
</organism>